<feature type="region of interest" description="Disordered" evidence="6">
    <location>
        <begin position="1244"/>
        <end position="1266"/>
    </location>
</feature>
<dbReference type="GO" id="GO:0008270">
    <property type="term" value="F:zinc ion binding"/>
    <property type="evidence" value="ECO:0007669"/>
    <property type="project" value="UniProtKB-KW"/>
</dbReference>
<reference evidence="10 11" key="1">
    <citation type="submission" date="2018-08" db="EMBL/GenBank/DDBJ databases">
        <title>Aphanomyces genome sequencing and annotation.</title>
        <authorList>
            <person name="Minardi D."/>
            <person name="Oidtmann B."/>
            <person name="Van Der Giezen M."/>
            <person name="Studholme D.J."/>
        </authorList>
    </citation>
    <scope>NUCLEOTIDE SEQUENCE [LARGE SCALE GENOMIC DNA]</scope>
    <source>
        <strain evidence="10 11">Si</strain>
    </source>
</reference>
<evidence type="ECO:0000256" key="5">
    <source>
        <dbReference type="PROSITE-ProRule" id="PRU00042"/>
    </source>
</evidence>
<dbReference type="Proteomes" id="UP000283543">
    <property type="component" value="Unassembled WGS sequence"/>
</dbReference>
<dbReference type="GO" id="GO:0008195">
    <property type="term" value="F:phosphatidate phosphatase activity"/>
    <property type="evidence" value="ECO:0007669"/>
    <property type="project" value="TreeGrafter"/>
</dbReference>
<dbReference type="InterPro" id="IPR013087">
    <property type="entry name" value="Znf_C2H2_type"/>
</dbReference>
<dbReference type="InterPro" id="IPR038718">
    <property type="entry name" value="SNF2-like_sf"/>
</dbReference>
<feature type="domain" description="FHA" evidence="7">
    <location>
        <begin position="1046"/>
        <end position="1124"/>
    </location>
</feature>
<feature type="compositionally biased region" description="Polar residues" evidence="6">
    <location>
        <begin position="287"/>
        <end position="316"/>
    </location>
</feature>
<dbReference type="VEuPathDB" id="FungiDB:H257_04396"/>
<evidence type="ECO:0000259" key="9">
    <source>
        <dbReference type="PROSITE" id="PS51058"/>
    </source>
</evidence>
<feature type="compositionally biased region" description="Acidic residues" evidence="6">
    <location>
        <begin position="890"/>
        <end position="902"/>
    </location>
</feature>
<name>A0A418BYZ1_APHAT</name>
<feature type="domain" description="CXXC-type" evidence="9">
    <location>
        <begin position="708"/>
        <end position="755"/>
    </location>
</feature>
<dbReference type="InterPro" id="IPR036412">
    <property type="entry name" value="HAD-like_sf"/>
</dbReference>
<evidence type="ECO:0000259" key="8">
    <source>
        <dbReference type="PROSITE" id="PS50157"/>
    </source>
</evidence>
<evidence type="ECO:0000256" key="3">
    <source>
        <dbReference type="ARBA" id="ARBA00022771"/>
    </source>
</evidence>
<feature type="region of interest" description="Disordered" evidence="6">
    <location>
        <begin position="760"/>
        <end position="830"/>
    </location>
</feature>
<feature type="compositionally biased region" description="Acidic residues" evidence="6">
    <location>
        <begin position="803"/>
        <end position="813"/>
    </location>
</feature>
<evidence type="ECO:0000256" key="2">
    <source>
        <dbReference type="ARBA" id="ARBA00022723"/>
    </source>
</evidence>
<dbReference type="InterPro" id="IPR008984">
    <property type="entry name" value="SMAD_FHA_dom_sf"/>
</dbReference>
<comment type="similarity">
    <text evidence="1">Belongs to the lipin family.</text>
</comment>
<organism evidence="10 11">
    <name type="scientific">Aphanomyces astaci</name>
    <name type="common">Crayfish plague agent</name>
    <dbReference type="NCBI Taxonomy" id="112090"/>
    <lineage>
        <taxon>Eukaryota</taxon>
        <taxon>Sar</taxon>
        <taxon>Stramenopiles</taxon>
        <taxon>Oomycota</taxon>
        <taxon>Saprolegniomycetes</taxon>
        <taxon>Saprolegniales</taxon>
        <taxon>Verrucalvaceae</taxon>
        <taxon>Aphanomyces</taxon>
    </lineage>
</organism>
<dbReference type="InterPro" id="IPR002857">
    <property type="entry name" value="Znf_CXXC"/>
</dbReference>
<sequence length="1611" mass="178101">MDMKRRLLRVDHLPMMALQLTESNSLEIRTPHVEFHPHAVDVVETGSAFKLQEVAASPHLVKEDAARKKHIGKVELEACLVGTEFQGRFPDQGALLGDVYDDVPDESDEGVYDALEKAYNAAFSNSTMDRVERDRKFHQQVGQVTLAHRAPHHHLPKRQSTSESFGAWKERLLEGRKDAIFAVLKSKALDDLNDYREYFIQQHQRYTSSLHPSLMCLIDGVVHRKLNAMRNRKLELDASDVWRDDIVGTSAVETAATHLDERLGRRKAALRDLAARCRDLQLKRQTRPQSNDSLGDNATMTKGDEISSSPLPATTSNGHNPIMVRLSLMVALLVGGVASGPPSLVVTPHVLEWEAAFASSSSVRVVSYWGRPDDRKLMRTMWRPPRVHVVLTHPQTLEQDAAGDLESVLWQVVTCDHTPPRRPVNDKEDGYPSPPWSGRALGLRCRQRWLMLSTEAKVDLRLLLHFVAPALFDSKQKTMAWGTAALDDVAVHSLRSIVQRVCVGPSEALDEATRHTLDVTADERAVLMALDSTPSIEYVLATPSKEDPSEMDYLEKYKRRNSHAKIVVDTKRLMLRTPTTPMMFETPSSSIELSLPKPTVVDPKLIACKHCAKTFMTSSGLLKHTKSDHAPPGTWTCRKCGVDCGTMALRNAHERQEHDESITPANKPTEQLLVAATTWTTPAPHTPGSAGSSASTKPSRRSTGGGGGGKKRVTRCGKCAGCVSGDCMECGHCQDMKKYGGPGLRKQSCKNRKCTNPQVLGSVGGDDDSSKVRVEFDESESSGESSSESADPRRDSIDHSIDDGDVDDDDDDDAPIKSPHAAKSKASRGAASRTRVMRCGVCVGCVAGDCLKCRHCQDMKKYGGPGLRKQSCKSRKCVTPKVVLLNQGQEDGDDDDDDDLLYDEPHHQHTPRSSTSTTTSSAVPHPPTTTTPLWEKETLVDAASALAPSVRLQAQLNRFLKITCLRCNAKFLNQSLKSVHDAVVHKRHATSLWQRMFVRDRLATLQFQHTLVATDPRRKKSLEFEPVGYAKLVGPGLTYYMLRPQATLGRVGSEWKDRYRTMGVDLRRGFSGGDVDCHLGDDLMISAQHAKIRWDVRRQRFVIECLSVLAPLSVNGLEVTFDMAPLPLASQSLVQVGAFYFFFLLPVASSNNHPPSIAADIAQTSRHRQGLPRQEVYAWLAHKRAALRLSRLQQDQESHIKRKGDSTTAQGINEAAHGESIASLSLNDGVSTSDHISGRVDSAAATGPALVPDELERARSASVPTARRPLTDSALNGIEKERRVSGNAIDVILVKGNDGRFYSTPWHVMFSWSSFKTNAQAGVGDTIDVYVNDRKLSPTMTLMEYGRCTFTPDDADNLLPPISTWDRFPLVGDGQPNFVRFEHVRASRSYIRTVECNLYVWGPDDFAVIADLDGTITIDDVGGHIRTLRLGQYDYIHAGSCAFFSKLHAIGARIFYLTARPINWAGGSRMHLKEARQDSDQQLPPGPVNPNVFKAGVLKQVTDAMKAAGRTSEFPVFVAGFGNRPTDIMAYTEAGVDPTCAFLIDPTSALTYAAEKSPTFASYTDPRALMWLLPKIKYKVPLAHFRQIDELTAKEVDRADELEVLLIMQQQ</sequence>
<evidence type="ECO:0000256" key="1">
    <source>
        <dbReference type="ARBA" id="ARBA00005476"/>
    </source>
</evidence>
<dbReference type="InterPro" id="IPR026058">
    <property type="entry name" value="LIPIN"/>
</dbReference>
<dbReference type="Pfam" id="PF02008">
    <property type="entry name" value="zf-CXXC"/>
    <property type="match status" value="2"/>
</dbReference>
<dbReference type="CDD" id="cd22701">
    <property type="entry name" value="FHA_FKH1-like"/>
    <property type="match status" value="1"/>
</dbReference>
<dbReference type="PANTHER" id="PTHR12181:SF12">
    <property type="entry name" value="PHOSPHATIDATE PHOSPHATASE"/>
    <property type="match status" value="1"/>
</dbReference>
<dbReference type="InterPro" id="IPR013209">
    <property type="entry name" value="LNS2"/>
</dbReference>
<evidence type="ECO:0000256" key="4">
    <source>
        <dbReference type="ARBA" id="ARBA00022833"/>
    </source>
</evidence>
<evidence type="ECO:0000259" key="7">
    <source>
        <dbReference type="PROSITE" id="PS50006"/>
    </source>
</evidence>
<feature type="domain" description="C2H2-type" evidence="8">
    <location>
        <begin position="606"/>
        <end position="634"/>
    </location>
</feature>
<feature type="non-terminal residue" evidence="10">
    <location>
        <position position="1611"/>
    </location>
</feature>
<dbReference type="Pfam" id="PF04571">
    <property type="entry name" value="Lipin_N"/>
    <property type="match status" value="1"/>
</dbReference>
<feature type="region of interest" description="Disordered" evidence="6">
    <location>
        <begin position="680"/>
        <end position="713"/>
    </location>
</feature>
<evidence type="ECO:0000313" key="11">
    <source>
        <dbReference type="Proteomes" id="UP000283543"/>
    </source>
</evidence>
<dbReference type="PROSITE" id="PS51058">
    <property type="entry name" value="ZF_CXXC"/>
    <property type="match status" value="2"/>
</dbReference>
<proteinExistence type="inferred from homology"/>
<dbReference type="Gene3D" id="3.30.160.60">
    <property type="entry name" value="Classic Zinc Finger"/>
    <property type="match status" value="1"/>
</dbReference>
<dbReference type="SUPFAM" id="SSF49879">
    <property type="entry name" value="SMAD/FHA domain"/>
    <property type="match status" value="1"/>
</dbReference>
<dbReference type="VEuPathDB" id="FungiDB:H257_04422"/>
<dbReference type="SMART" id="SM00355">
    <property type="entry name" value="ZnF_C2H2"/>
    <property type="match status" value="3"/>
</dbReference>
<comment type="caution">
    <text evidence="10">The sequence shown here is derived from an EMBL/GenBank/DDBJ whole genome shotgun (WGS) entry which is preliminary data.</text>
</comment>
<feature type="region of interest" description="Disordered" evidence="6">
    <location>
        <begin position="282"/>
        <end position="316"/>
    </location>
</feature>
<dbReference type="PROSITE" id="PS50006">
    <property type="entry name" value="FHA_DOMAIN"/>
    <property type="match status" value="1"/>
</dbReference>
<dbReference type="SUPFAM" id="SSF56784">
    <property type="entry name" value="HAD-like"/>
    <property type="match status" value="1"/>
</dbReference>
<dbReference type="InterPro" id="IPR007651">
    <property type="entry name" value="Lipin_N"/>
</dbReference>
<dbReference type="PANTHER" id="PTHR12181">
    <property type="entry name" value="LIPIN"/>
    <property type="match status" value="1"/>
</dbReference>
<dbReference type="SUPFAM" id="SSF57667">
    <property type="entry name" value="beta-beta-alpha zinc fingers"/>
    <property type="match status" value="1"/>
</dbReference>
<dbReference type="InterPro" id="IPR000253">
    <property type="entry name" value="FHA_dom"/>
</dbReference>
<dbReference type="EMBL" id="QUTB01005092">
    <property type="protein sequence ID" value="RHY57699.1"/>
    <property type="molecule type" value="Genomic_DNA"/>
</dbReference>
<feature type="region of interest" description="Disordered" evidence="6">
    <location>
        <begin position="887"/>
        <end position="933"/>
    </location>
</feature>
<evidence type="ECO:0000256" key="6">
    <source>
        <dbReference type="SAM" id="MobiDB-lite"/>
    </source>
</evidence>
<evidence type="ECO:0000313" key="10">
    <source>
        <dbReference type="EMBL" id="RHY57699.1"/>
    </source>
</evidence>
<dbReference type="GO" id="GO:0003677">
    <property type="term" value="F:DNA binding"/>
    <property type="evidence" value="ECO:0007669"/>
    <property type="project" value="InterPro"/>
</dbReference>
<dbReference type="Gene3D" id="3.40.50.10810">
    <property type="entry name" value="Tandem AAA-ATPase domain"/>
    <property type="match status" value="1"/>
</dbReference>
<dbReference type="Pfam" id="PF08235">
    <property type="entry name" value="LNS2"/>
    <property type="match status" value="1"/>
</dbReference>
<gene>
    <name evidence="10" type="ORF">DYB34_005801</name>
</gene>
<keyword evidence="3 5" id="KW-0863">Zinc-finger</keyword>
<keyword evidence="4" id="KW-0862">Zinc</keyword>
<dbReference type="InterPro" id="IPR031315">
    <property type="entry name" value="LNS2/PITP"/>
</dbReference>
<protein>
    <submittedName>
        <fullName evidence="10">Uncharacterized protein</fullName>
    </submittedName>
</protein>
<feature type="compositionally biased region" description="Basic and acidic residues" evidence="6">
    <location>
        <begin position="790"/>
        <end position="802"/>
    </location>
</feature>
<dbReference type="PROSITE" id="PS00028">
    <property type="entry name" value="ZINC_FINGER_C2H2_1"/>
    <property type="match status" value="2"/>
</dbReference>
<feature type="compositionally biased region" description="Low complexity" evidence="6">
    <location>
        <begin position="911"/>
        <end position="923"/>
    </location>
</feature>
<dbReference type="SMART" id="SM00775">
    <property type="entry name" value="LNS2"/>
    <property type="match status" value="1"/>
</dbReference>
<feature type="domain" description="CXXC-type" evidence="9">
    <location>
        <begin position="831"/>
        <end position="878"/>
    </location>
</feature>
<accession>A0A418BYZ1</accession>
<keyword evidence="2" id="KW-0479">Metal-binding</keyword>
<dbReference type="PROSITE" id="PS50157">
    <property type="entry name" value="ZINC_FINGER_C2H2_2"/>
    <property type="match status" value="1"/>
</dbReference>
<dbReference type="InterPro" id="IPR036236">
    <property type="entry name" value="Znf_C2H2_sf"/>
</dbReference>